<feature type="transmembrane region" description="Helical" evidence="1">
    <location>
        <begin position="30"/>
        <end position="51"/>
    </location>
</feature>
<feature type="transmembrane region" description="Helical" evidence="1">
    <location>
        <begin position="140"/>
        <end position="160"/>
    </location>
</feature>
<evidence type="ECO:0000313" key="2">
    <source>
        <dbReference type="EMBL" id="TQE90346.1"/>
    </source>
</evidence>
<comment type="caution">
    <text evidence="2">The sequence shown here is derived from an EMBL/GenBank/DDBJ whole genome shotgun (WGS) entry which is preliminary data.</text>
</comment>
<sequence>MVEIFSIIMEYWRDDAMDQKEIQKMRMKQLAVMNFLVLAALAVYYICSSVFTIRTSLFYLAFGIYFVIFAVIRLIKTDSTKSMIPLLEKVAKYEKEKLGDEWYRRRKFEAVLYVILGVLFLFLSFGSGKSAENFFSKPDTLFFIMYTLFFLLMVNILTVLNNQKMDHSTEAELKGFARKSLLVGAAAALAFAIIIFQLILFYVFSQIN</sequence>
<dbReference type="AlphaFoldDB" id="A0A540V0U4"/>
<keyword evidence="3" id="KW-1185">Reference proteome</keyword>
<dbReference type="Proteomes" id="UP000315753">
    <property type="component" value="Unassembled WGS sequence"/>
</dbReference>
<gene>
    <name evidence="2" type="ORF">FKZ59_09815</name>
</gene>
<dbReference type="RefSeq" id="WP_141602588.1">
    <property type="nucleotide sequence ID" value="NZ_JARMSB010000028.1"/>
</dbReference>
<organism evidence="2 3">
    <name type="scientific">Ureibacillus terrenus</name>
    <dbReference type="NCBI Taxonomy" id="118246"/>
    <lineage>
        <taxon>Bacteria</taxon>
        <taxon>Bacillati</taxon>
        <taxon>Bacillota</taxon>
        <taxon>Bacilli</taxon>
        <taxon>Bacillales</taxon>
        <taxon>Caryophanaceae</taxon>
        <taxon>Ureibacillus</taxon>
    </lineage>
</organism>
<proteinExistence type="predicted"/>
<keyword evidence="1" id="KW-1133">Transmembrane helix</keyword>
<feature type="transmembrane region" description="Helical" evidence="1">
    <location>
        <begin position="181"/>
        <end position="204"/>
    </location>
</feature>
<accession>A0A540V0U4</accession>
<keyword evidence="1" id="KW-0472">Membrane</keyword>
<evidence type="ECO:0000313" key="3">
    <source>
        <dbReference type="Proteomes" id="UP000315753"/>
    </source>
</evidence>
<reference evidence="2 3" key="1">
    <citation type="submission" date="2019-06" db="EMBL/GenBank/DDBJ databases">
        <title>Genome sequence of Ureibacillus terrenus.</title>
        <authorList>
            <person name="Maclea K.S."/>
            <person name="Simoes M."/>
        </authorList>
    </citation>
    <scope>NUCLEOTIDE SEQUENCE [LARGE SCALE GENOMIC DNA]</scope>
    <source>
        <strain evidence="2 3">ATCC BAA-384</strain>
    </source>
</reference>
<keyword evidence="1" id="KW-0812">Transmembrane</keyword>
<dbReference type="OrthoDB" id="2990059at2"/>
<protein>
    <submittedName>
        <fullName evidence="2">Uncharacterized protein</fullName>
    </submittedName>
</protein>
<name>A0A540V0U4_9BACL</name>
<evidence type="ECO:0000256" key="1">
    <source>
        <dbReference type="SAM" id="Phobius"/>
    </source>
</evidence>
<dbReference type="EMBL" id="VIGD01000012">
    <property type="protein sequence ID" value="TQE90346.1"/>
    <property type="molecule type" value="Genomic_DNA"/>
</dbReference>
<feature type="transmembrane region" description="Helical" evidence="1">
    <location>
        <begin position="110"/>
        <end position="128"/>
    </location>
</feature>
<feature type="transmembrane region" description="Helical" evidence="1">
    <location>
        <begin position="57"/>
        <end position="75"/>
    </location>
</feature>